<accession>A0A8J7PNF6</accession>
<organism evidence="2 3">
    <name type="scientific">Candidatus Obscuribacter phosphatis</name>
    <dbReference type="NCBI Taxonomy" id="1906157"/>
    <lineage>
        <taxon>Bacteria</taxon>
        <taxon>Bacillati</taxon>
        <taxon>Candidatus Melainabacteria</taxon>
        <taxon>Candidatus Obscuribacterales</taxon>
        <taxon>Candidatus Obscuribacteraceae</taxon>
        <taxon>Candidatus Obscuribacter</taxon>
    </lineage>
</organism>
<feature type="compositionally biased region" description="Basic and acidic residues" evidence="1">
    <location>
        <begin position="14"/>
        <end position="23"/>
    </location>
</feature>
<evidence type="ECO:0000313" key="3">
    <source>
        <dbReference type="Proteomes" id="UP000664277"/>
    </source>
</evidence>
<evidence type="ECO:0000256" key="1">
    <source>
        <dbReference type="SAM" id="MobiDB-lite"/>
    </source>
</evidence>
<evidence type="ECO:0000313" key="2">
    <source>
        <dbReference type="EMBL" id="MBN8661247.1"/>
    </source>
</evidence>
<feature type="region of interest" description="Disordered" evidence="1">
    <location>
        <begin position="1"/>
        <end position="23"/>
    </location>
</feature>
<sequence length="107" mass="12501">MQGSFAKELSSLAREAREDRNEDFKRWKSKCRQAAIKGEYTCVLIDKFWSKEVNQRRNRLLEDNAEAIELLAWHGIKVTAQSVAFKRSASSPPERQRVQLLAHWNKI</sequence>
<dbReference type="EMBL" id="JAFLCK010000018">
    <property type="protein sequence ID" value="MBN8661247.1"/>
    <property type="molecule type" value="Genomic_DNA"/>
</dbReference>
<proteinExistence type="predicted"/>
<protein>
    <submittedName>
        <fullName evidence="2">Uncharacterized protein</fullName>
    </submittedName>
</protein>
<dbReference type="Proteomes" id="UP000664277">
    <property type="component" value="Unassembled WGS sequence"/>
</dbReference>
<name>A0A8J7PNF6_9BACT</name>
<comment type="caution">
    <text evidence="2">The sequence shown here is derived from an EMBL/GenBank/DDBJ whole genome shotgun (WGS) entry which is preliminary data.</text>
</comment>
<gene>
    <name evidence="2" type="ORF">J0M35_12845</name>
</gene>
<reference evidence="2" key="1">
    <citation type="submission" date="2021-02" db="EMBL/GenBank/DDBJ databases">
        <title>Genome-Resolved Metagenomics of a Microbial Community Performing Photosynthetic Biological Nutrient Removal.</title>
        <authorList>
            <person name="Mcdaniel E.A."/>
        </authorList>
    </citation>
    <scope>NUCLEOTIDE SEQUENCE</scope>
    <source>
        <strain evidence="2">UWPOB_OBS1</strain>
    </source>
</reference>
<dbReference type="AlphaFoldDB" id="A0A8J7PNF6"/>